<evidence type="ECO:0000313" key="2">
    <source>
        <dbReference type="Proteomes" id="UP001248581"/>
    </source>
</evidence>
<accession>A0ABY9THM5</accession>
<proteinExistence type="predicted"/>
<organism evidence="1 2">
    <name type="scientific">Thalassotalea nanhaiensis</name>
    <dbReference type="NCBI Taxonomy" id="3065648"/>
    <lineage>
        <taxon>Bacteria</taxon>
        <taxon>Pseudomonadati</taxon>
        <taxon>Pseudomonadota</taxon>
        <taxon>Gammaproteobacteria</taxon>
        <taxon>Alteromonadales</taxon>
        <taxon>Colwelliaceae</taxon>
        <taxon>Thalassotalea</taxon>
    </lineage>
</organism>
<reference evidence="2" key="1">
    <citation type="submission" date="2023-09" db="EMBL/GenBank/DDBJ databases">
        <authorList>
            <person name="Li S."/>
            <person name="Li X."/>
            <person name="Zhang C."/>
            <person name="Zhao Z."/>
        </authorList>
    </citation>
    <scope>NUCLEOTIDE SEQUENCE [LARGE SCALE GENOMIC DNA]</scope>
    <source>
        <strain evidence="2">SQ345</strain>
    </source>
</reference>
<keyword evidence="2" id="KW-1185">Reference proteome</keyword>
<dbReference type="EMBL" id="CP134146">
    <property type="protein sequence ID" value="WNC68201.1"/>
    <property type="molecule type" value="Genomic_DNA"/>
</dbReference>
<evidence type="ECO:0000313" key="1">
    <source>
        <dbReference type="EMBL" id="WNC68201.1"/>
    </source>
</evidence>
<dbReference type="Proteomes" id="UP001248581">
    <property type="component" value="Chromosome"/>
</dbReference>
<sequence length="72" mass="8114">MKMSHIHTEIQAGILNYLSIHPDASAPVEDICSRWLANESVAHNIEQVQTAVDRLVEHGEMHKMSDSDLYSL</sequence>
<gene>
    <name evidence="1" type="ORF">RI845_16945</name>
</gene>
<protein>
    <submittedName>
        <fullName evidence="1">Uncharacterized protein</fullName>
    </submittedName>
</protein>
<dbReference type="RefSeq" id="WP_348387358.1">
    <property type="nucleotide sequence ID" value="NZ_CP134146.1"/>
</dbReference>
<name>A0ABY9THM5_9GAMM</name>